<dbReference type="InterPro" id="IPR029154">
    <property type="entry name" value="HIBADH-like_NADP-bd"/>
</dbReference>
<protein>
    <recommendedName>
        <fullName evidence="8">3-hydroxyisobutyrate dehydrogenase</fullName>
    </recommendedName>
</protein>
<dbReference type="Pfam" id="PF03446">
    <property type="entry name" value="NAD_binding_2"/>
    <property type="match status" value="1"/>
</dbReference>
<dbReference type="AlphaFoldDB" id="A0AAD4GV44"/>
<keyword evidence="7" id="KW-1185">Reference proteome</keyword>
<keyword evidence="2" id="KW-0520">NAD</keyword>
<dbReference type="EMBL" id="VCAU01000040">
    <property type="protein sequence ID" value="KAF9889093.1"/>
    <property type="molecule type" value="Genomic_DNA"/>
</dbReference>
<dbReference type="PIRSF" id="PIRSF000103">
    <property type="entry name" value="HIBADH"/>
    <property type="match status" value="1"/>
</dbReference>
<accession>A0AAD4GV44</accession>
<gene>
    <name evidence="6" type="ORF">FE257_008070</name>
</gene>
<name>A0AAD4GV44_ASPNN</name>
<evidence type="ECO:0000256" key="1">
    <source>
        <dbReference type="ARBA" id="ARBA00023002"/>
    </source>
</evidence>
<dbReference type="Gene3D" id="1.10.1040.10">
    <property type="entry name" value="N-(1-d-carboxylethyl)-l-norvaline Dehydrogenase, domain 2"/>
    <property type="match status" value="1"/>
</dbReference>
<dbReference type="SUPFAM" id="SSF51735">
    <property type="entry name" value="NAD(P)-binding Rossmann-fold domains"/>
    <property type="match status" value="1"/>
</dbReference>
<dbReference type="InterPro" id="IPR036291">
    <property type="entry name" value="NAD(P)-bd_dom_sf"/>
</dbReference>
<dbReference type="Gene3D" id="3.40.50.720">
    <property type="entry name" value="NAD(P)-binding Rossmann-like Domain"/>
    <property type="match status" value="1"/>
</dbReference>
<evidence type="ECO:0000256" key="2">
    <source>
        <dbReference type="ARBA" id="ARBA00023027"/>
    </source>
</evidence>
<dbReference type="PANTHER" id="PTHR22981:SF81">
    <property type="entry name" value="DEHYDROGENASE, PUTATIVE-RELATED"/>
    <property type="match status" value="1"/>
</dbReference>
<comment type="caution">
    <text evidence="6">The sequence shown here is derived from an EMBL/GenBank/DDBJ whole genome shotgun (WGS) entry which is preliminary data.</text>
</comment>
<dbReference type="GO" id="GO:0050661">
    <property type="term" value="F:NADP binding"/>
    <property type="evidence" value="ECO:0007669"/>
    <property type="project" value="InterPro"/>
</dbReference>
<evidence type="ECO:0000259" key="4">
    <source>
        <dbReference type="Pfam" id="PF03446"/>
    </source>
</evidence>
<reference evidence="6" key="1">
    <citation type="journal article" date="2019" name="Beilstein J. Org. Chem.">
        <title>Nanangenines: drimane sesquiterpenoids as the dominant metabolite cohort of a novel Australian fungus, Aspergillus nanangensis.</title>
        <authorList>
            <person name="Lacey H.J."/>
            <person name="Gilchrist C.L.M."/>
            <person name="Crombie A."/>
            <person name="Kalaitzis J.A."/>
            <person name="Vuong D."/>
            <person name="Rutledge P.J."/>
            <person name="Turner P."/>
            <person name="Pitt J.I."/>
            <person name="Lacey E."/>
            <person name="Chooi Y.H."/>
            <person name="Piggott A.M."/>
        </authorList>
    </citation>
    <scope>NUCLEOTIDE SEQUENCE</scope>
    <source>
        <strain evidence="6">MST-FP2251</strain>
    </source>
</reference>
<feature type="domain" description="6-phosphogluconate dehydrogenase NADP-binding" evidence="4">
    <location>
        <begin position="7"/>
        <end position="159"/>
    </location>
</feature>
<dbReference type="InterPro" id="IPR015815">
    <property type="entry name" value="HIBADH-related"/>
</dbReference>
<dbReference type="InterPro" id="IPR013328">
    <property type="entry name" value="6PGD_dom2"/>
</dbReference>
<dbReference type="InterPro" id="IPR002204">
    <property type="entry name" value="3-OH-isobutyrate_DH-rel_CS"/>
</dbReference>
<dbReference type="PROSITE" id="PS00895">
    <property type="entry name" value="3_HYDROXYISOBUT_DH"/>
    <property type="match status" value="1"/>
</dbReference>
<evidence type="ECO:0000259" key="5">
    <source>
        <dbReference type="Pfam" id="PF14833"/>
    </source>
</evidence>
<evidence type="ECO:0008006" key="8">
    <source>
        <dbReference type="Google" id="ProtNLM"/>
    </source>
</evidence>
<keyword evidence="1" id="KW-0560">Oxidoreductase</keyword>
<dbReference type="Pfam" id="PF14833">
    <property type="entry name" value="NAD_binding_11"/>
    <property type="match status" value="1"/>
</dbReference>
<dbReference type="InterPro" id="IPR006115">
    <property type="entry name" value="6PGDH_NADP-bd"/>
</dbReference>
<dbReference type="GO" id="GO:0006574">
    <property type="term" value="P:L-valine catabolic process"/>
    <property type="evidence" value="ECO:0007669"/>
    <property type="project" value="TreeGrafter"/>
</dbReference>
<dbReference type="PANTHER" id="PTHR22981">
    <property type="entry name" value="3-HYDROXYISOBUTYRATE DEHYDROGENASE-RELATED"/>
    <property type="match status" value="1"/>
</dbReference>
<feature type="domain" description="3-hydroxyisobutyrate dehydrogenase-like NAD-binding" evidence="5">
    <location>
        <begin position="186"/>
        <end position="307"/>
    </location>
</feature>
<dbReference type="GO" id="GO:0008442">
    <property type="term" value="F:3-hydroxyisobutyrate dehydrogenase activity"/>
    <property type="evidence" value="ECO:0007669"/>
    <property type="project" value="TreeGrafter"/>
</dbReference>
<evidence type="ECO:0000256" key="3">
    <source>
        <dbReference type="PIRSR" id="PIRSR000103-1"/>
    </source>
</evidence>
<dbReference type="GO" id="GO:0051287">
    <property type="term" value="F:NAD binding"/>
    <property type="evidence" value="ECO:0007669"/>
    <property type="project" value="InterPro"/>
</dbReference>
<sequence>MTFETDYAFIGLGRMGSRMAANLRRSLPPSTTLIVNDLNPDACQRFQAEYGSYGPIEISPTAKDAAERASTVISIVTASSHVRSVYLDPHSGVINARADATRLLLECSTIDLETTREVQRRLSAAGMGVYIDAPVSGGVQRASDGSLAFLIGHDRSDSALRQRIASTIRPMAQEQDQVIFCGAFSTGLAAKIANNYIACSNMAVLAEASAMGMANGVDRHALFECFRKSSGYSWAVDYAQPVPGLVPGPASRGYEVSFLMPMILKDMTLGIEMAGQGNTPSTVGAAVRDLFQAADEDKRCKDRDCTSVWLHVSDCRFDPEFDAVLGGEK</sequence>
<reference evidence="6" key="2">
    <citation type="submission" date="2020-02" db="EMBL/GenBank/DDBJ databases">
        <authorList>
            <person name="Gilchrist C.L.M."/>
            <person name="Chooi Y.-H."/>
        </authorList>
    </citation>
    <scope>NUCLEOTIDE SEQUENCE</scope>
    <source>
        <strain evidence="6">MST-FP2251</strain>
    </source>
</reference>
<dbReference type="SUPFAM" id="SSF48179">
    <property type="entry name" value="6-phosphogluconate dehydrogenase C-terminal domain-like"/>
    <property type="match status" value="1"/>
</dbReference>
<proteinExistence type="predicted"/>
<evidence type="ECO:0000313" key="6">
    <source>
        <dbReference type="EMBL" id="KAF9889093.1"/>
    </source>
</evidence>
<dbReference type="InterPro" id="IPR008927">
    <property type="entry name" value="6-PGluconate_DH-like_C_sf"/>
</dbReference>
<dbReference type="Proteomes" id="UP001194746">
    <property type="component" value="Unassembled WGS sequence"/>
</dbReference>
<feature type="active site" evidence="3">
    <location>
        <position position="191"/>
    </location>
</feature>
<organism evidence="6 7">
    <name type="scientific">Aspergillus nanangensis</name>
    <dbReference type="NCBI Taxonomy" id="2582783"/>
    <lineage>
        <taxon>Eukaryota</taxon>
        <taxon>Fungi</taxon>
        <taxon>Dikarya</taxon>
        <taxon>Ascomycota</taxon>
        <taxon>Pezizomycotina</taxon>
        <taxon>Eurotiomycetes</taxon>
        <taxon>Eurotiomycetidae</taxon>
        <taxon>Eurotiales</taxon>
        <taxon>Aspergillaceae</taxon>
        <taxon>Aspergillus</taxon>
        <taxon>Aspergillus subgen. Circumdati</taxon>
    </lineage>
</organism>
<evidence type="ECO:0000313" key="7">
    <source>
        <dbReference type="Proteomes" id="UP001194746"/>
    </source>
</evidence>
<dbReference type="GO" id="GO:0005739">
    <property type="term" value="C:mitochondrion"/>
    <property type="evidence" value="ECO:0007669"/>
    <property type="project" value="TreeGrafter"/>
</dbReference>